<comment type="similarity">
    <text evidence="3 9">Belongs to the COA3 family.</text>
</comment>
<keyword evidence="5 9" id="KW-0812">Transmembrane</keyword>
<dbReference type="GO" id="GO:0033617">
    <property type="term" value="P:mitochondrial respiratory chain complex IV assembly"/>
    <property type="evidence" value="ECO:0007669"/>
    <property type="project" value="UniProtKB-UniRule"/>
</dbReference>
<dbReference type="InterPro" id="IPR041752">
    <property type="entry name" value="Coa3"/>
</dbReference>
<evidence type="ECO:0000256" key="8">
    <source>
        <dbReference type="ARBA" id="ARBA00023136"/>
    </source>
</evidence>
<feature type="transmembrane region" description="Helical" evidence="9">
    <location>
        <begin position="63"/>
        <end position="82"/>
    </location>
</feature>
<keyword evidence="7 9" id="KW-0496">Mitochondrion</keyword>
<organism evidence="11 12">
    <name type="scientific">Mycena citricolor</name>
    <dbReference type="NCBI Taxonomy" id="2018698"/>
    <lineage>
        <taxon>Eukaryota</taxon>
        <taxon>Fungi</taxon>
        <taxon>Dikarya</taxon>
        <taxon>Basidiomycota</taxon>
        <taxon>Agaricomycotina</taxon>
        <taxon>Agaricomycetes</taxon>
        <taxon>Agaricomycetidae</taxon>
        <taxon>Agaricales</taxon>
        <taxon>Marasmiineae</taxon>
        <taxon>Mycenaceae</taxon>
        <taxon>Mycena</taxon>
    </lineage>
</organism>
<evidence type="ECO:0000256" key="9">
    <source>
        <dbReference type="RuleBase" id="RU367056"/>
    </source>
</evidence>
<dbReference type="Pfam" id="PF09813">
    <property type="entry name" value="Coa3_cc"/>
    <property type="match status" value="1"/>
</dbReference>
<gene>
    <name evidence="11" type="ORF">MYCIT1_LOCUS1428</name>
</gene>
<evidence type="ECO:0000313" key="12">
    <source>
        <dbReference type="Proteomes" id="UP001295794"/>
    </source>
</evidence>
<sequence length="199" mass="21342">MARLGSCRTQILAMHLTSALRASWQPDTLRYVDRSEVKASYWKNGRMSPGLLRARRQFRTKNTFGGVVLLTFVAGVFAYSIAAVKQDVFDDLDDEVKTRALQEAPRVVLSAEDEKRVMQAATSAATKGPTLRKPRADGDLAVASAGADASAAAAAASPRGVVAAFLAKRYPTLLDPTSHTIVWGAPPVDRIGSVGDKMP</sequence>
<dbReference type="EMBL" id="CAVNYO010000021">
    <property type="protein sequence ID" value="CAK5262584.1"/>
    <property type="molecule type" value="Genomic_DNA"/>
</dbReference>
<accession>A0AAD2JUG8</accession>
<dbReference type="AlphaFoldDB" id="A0AAD2JUG8"/>
<comment type="caution">
    <text evidence="11">The sequence shown here is derived from an EMBL/GenBank/DDBJ whole genome shotgun (WGS) entry which is preliminary data.</text>
</comment>
<evidence type="ECO:0000256" key="1">
    <source>
        <dbReference type="ARBA" id="ARBA00003064"/>
    </source>
</evidence>
<evidence type="ECO:0000256" key="5">
    <source>
        <dbReference type="ARBA" id="ARBA00022692"/>
    </source>
</evidence>
<comment type="subunit">
    <text evidence="4 9">Component of 250-400 kDa complexes called cytochrome oxidase assembly intermediates or COA complexes.</text>
</comment>
<evidence type="ECO:0000256" key="4">
    <source>
        <dbReference type="ARBA" id="ARBA00011351"/>
    </source>
</evidence>
<dbReference type="PANTHER" id="PTHR15642:SF3">
    <property type="entry name" value="CYTOCHROME C OXIDASE ASSEMBLY FACTOR 3 HOMOLOG, MITOCHONDRIAL"/>
    <property type="match status" value="1"/>
</dbReference>
<evidence type="ECO:0000256" key="2">
    <source>
        <dbReference type="ARBA" id="ARBA00004304"/>
    </source>
</evidence>
<reference evidence="11" key="1">
    <citation type="submission" date="2023-11" db="EMBL/GenBank/DDBJ databases">
        <authorList>
            <person name="De Vega J J."/>
            <person name="De Vega J J."/>
        </authorList>
    </citation>
    <scope>NUCLEOTIDE SEQUENCE</scope>
</reference>
<evidence type="ECO:0000256" key="6">
    <source>
        <dbReference type="ARBA" id="ARBA00022989"/>
    </source>
</evidence>
<dbReference type="GO" id="GO:0005743">
    <property type="term" value="C:mitochondrial inner membrane"/>
    <property type="evidence" value="ECO:0007669"/>
    <property type="project" value="UniProtKB-UniRule"/>
</dbReference>
<dbReference type="PANTHER" id="PTHR15642">
    <property type="entry name" value="CYTOCHROME C OXIDASE ASSEMBLY FACTOR 3, MITOCHONDRIAL"/>
    <property type="match status" value="1"/>
</dbReference>
<proteinExistence type="inferred from homology"/>
<name>A0AAD2JUG8_9AGAR</name>
<evidence type="ECO:0000259" key="10">
    <source>
        <dbReference type="Pfam" id="PF09813"/>
    </source>
</evidence>
<evidence type="ECO:0000256" key="3">
    <source>
        <dbReference type="ARBA" id="ARBA00007035"/>
    </source>
</evidence>
<dbReference type="InterPro" id="IPR018628">
    <property type="entry name" value="Coa3_CC"/>
</dbReference>
<keyword evidence="9" id="KW-0999">Mitochondrion inner membrane</keyword>
<keyword evidence="6 9" id="KW-1133">Transmembrane helix</keyword>
<keyword evidence="8 9" id="KW-0472">Membrane</keyword>
<dbReference type="Proteomes" id="UP001295794">
    <property type="component" value="Unassembled WGS sequence"/>
</dbReference>
<evidence type="ECO:0000256" key="7">
    <source>
        <dbReference type="ARBA" id="ARBA00023128"/>
    </source>
</evidence>
<keyword evidence="12" id="KW-1185">Reference proteome</keyword>
<comment type="subcellular location">
    <subcellularLocation>
        <location evidence="2">Mitochondrion membrane</location>
        <topology evidence="2">Single-pass membrane protein</topology>
    </subcellularLocation>
</comment>
<evidence type="ECO:0000313" key="11">
    <source>
        <dbReference type="EMBL" id="CAK5262584.1"/>
    </source>
</evidence>
<comment type="function">
    <text evidence="1 9">Required for assembly of cytochrome c oxidase (complex IV).</text>
</comment>
<feature type="domain" description="Cytochrome c oxidase assembly factor 3 mitochondrial coiled-coil" evidence="10">
    <location>
        <begin position="51"/>
        <end position="94"/>
    </location>
</feature>
<protein>
    <recommendedName>
        <fullName evidence="9">Cytochrome c oxidase assembly factor 3</fullName>
    </recommendedName>
</protein>